<dbReference type="AlphaFoldDB" id="A0A972NZM8"/>
<comment type="caution">
    <text evidence="2">The sequence shown here is derived from an EMBL/GenBank/DDBJ whole genome shotgun (WGS) entry which is preliminary data.</text>
</comment>
<feature type="compositionally biased region" description="Acidic residues" evidence="1">
    <location>
        <begin position="1"/>
        <end position="11"/>
    </location>
</feature>
<evidence type="ECO:0000256" key="1">
    <source>
        <dbReference type="SAM" id="MobiDB-lite"/>
    </source>
</evidence>
<dbReference type="EMBL" id="WOEZ01000267">
    <property type="protein sequence ID" value="NPT61419.1"/>
    <property type="molecule type" value="Genomic_DNA"/>
</dbReference>
<sequence>MIDDQVNAEELAESKKQREAAETATDDGMPVVPEGKAGDVKVIQYRTPKQWMKYAMKWPGEGGSPLQSGRSVMVRRKPDLP</sequence>
<proteinExistence type="predicted"/>
<feature type="region of interest" description="Disordered" evidence="1">
    <location>
        <begin position="59"/>
        <end position="81"/>
    </location>
</feature>
<accession>A0A972NZM8</accession>
<dbReference type="RefSeq" id="WP_172177069.1">
    <property type="nucleotide sequence ID" value="NZ_WOEZ01000267.1"/>
</dbReference>
<organism evidence="2 3">
    <name type="scientific">Paraburkholderia elongata</name>
    <dbReference type="NCBI Taxonomy" id="2675747"/>
    <lineage>
        <taxon>Bacteria</taxon>
        <taxon>Pseudomonadati</taxon>
        <taxon>Pseudomonadota</taxon>
        <taxon>Betaproteobacteria</taxon>
        <taxon>Burkholderiales</taxon>
        <taxon>Burkholderiaceae</taxon>
        <taxon>Paraburkholderia</taxon>
    </lineage>
</organism>
<evidence type="ECO:0000313" key="2">
    <source>
        <dbReference type="EMBL" id="NPT61419.1"/>
    </source>
</evidence>
<reference evidence="2 3" key="1">
    <citation type="submission" date="2019-11" db="EMBL/GenBank/DDBJ databases">
        <title>Metabolism of dissolved organic matter in forest soils.</title>
        <authorList>
            <person name="Cyle K.T."/>
            <person name="Wilhelm R.C."/>
            <person name="Martinez C.E."/>
        </authorList>
    </citation>
    <scope>NUCLEOTIDE SEQUENCE [LARGE SCALE GENOMIC DNA]</scope>
    <source>
        <strain evidence="2 3">5N</strain>
    </source>
</reference>
<feature type="region of interest" description="Disordered" evidence="1">
    <location>
        <begin position="1"/>
        <end position="35"/>
    </location>
</feature>
<dbReference type="Proteomes" id="UP000655523">
    <property type="component" value="Unassembled WGS sequence"/>
</dbReference>
<protein>
    <submittedName>
        <fullName evidence="2">Uncharacterized protein</fullName>
    </submittedName>
</protein>
<evidence type="ECO:0000313" key="3">
    <source>
        <dbReference type="Proteomes" id="UP000655523"/>
    </source>
</evidence>
<keyword evidence="3" id="KW-1185">Reference proteome</keyword>
<feature type="compositionally biased region" description="Basic and acidic residues" evidence="1">
    <location>
        <begin position="12"/>
        <end position="21"/>
    </location>
</feature>
<gene>
    <name evidence="2" type="ORF">GNZ13_44545</name>
</gene>
<name>A0A972NZM8_9BURK</name>